<dbReference type="InterPro" id="IPR019956">
    <property type="entry name" value="Ubiquitin_dom"/>
</dbReference>
<dbReference type="Proteomes" id="UP001140206">
    <property type="component" value="Chromosome 1"/>
</dbReference>
<keyword evidence="4" id="KW-1185">Reference proteome</keyword>
<dbReference type="PRINTS" id="PR00348">
    <property type="entry name" value="UBIQUITIN"/>
</dbReference>
<feature type="compositionally biased region" description="Polar residues" evidence="1">
    <location>
        <begin position="500"/>
        <end position="529"/>
    </location>
</feature>
<evidence type="ECO:0000256" key="1">
    <source>
        <dbReference type="SAM" id="MobiDB-lite"/>
    </source>
</evidence>
<dbReference type="PANTHER" id="PTHR15204:SF0">
    <property type="entry name" value="LARGE PROLINE-RICH PROTEIN BAG6"/>
    <property type="match status" value="1"/>
</dbReference>
<dbReference type="GO" id="GO:0031593">
    <property type="term" value="F:polyubiquitin modification-dependent protein binding"/>
    <property type="evidence" value="ECO:0007669"/>
    <property type="project" value="TreeGrafter"/>
</dbReference>
<feature type="compositionally biased region" description="Basic and acidic residues" evidence="1">
    <location>
        <begin position="262"/>
        <end position="271"/>
    </location>
</feature>
<feature type="region of interest" description="Disordered" evidence="1">
    <location>
        <begin position="186"/>
        <end position="209"/>
    </location>
</feature>
<dbReference type="SUPFAM" id="SSF54236">
    <property type="entry name" value="Ubiquitin-like"/>
    <property type="match status" value="1"/>
</dbReference>
<feature type="region of interest" description="Disordered" evidence="1">
    <location>
        <begin position="557"/>
        <end position="592"/>
    </location>
</feature>
<dbReference type="AlphaFoldDB" id="A0AAV8HD66"/>
<feature type="region of interest" description="Disordered" evidence="1">
    <location>
        <begin position="632"/>
        <end position="664"/>
    </location>
</feature>
<comment type="caution">
    <text evidence="3">The sequence shown here is derived from an EMBL/GenBank/DDBJ whole genome shotgun (WGS) entry which is preliminary data.</text>
</comment>
<dbReference type="SMART" id="SM00213">
    <property type="entry name" value="UBQ"/>
    <property type="match status" value="1"/>
</dbReference>
<reference evidence="3" key="1">
    <citation type="submission" date="2022-08" db="EMBL/GenBank/DDBJ databases">
        <authorList>
            <person name="Marques A."/>
        </authorList>
    </citation>
    <scope>NUCLEOTIDE SEQUENCE</scope>
    <source>
        <strain evidence="3">RhyPub2mFocal</strain>
        <tissue evidence="3">Leaves</tissue>
    </source>
</reference>
<dbReference type="GO" id="GO:0036503">
    <property type="term" value="P:ERAD pathway"/>
    <property type="evidence" value="ECO:0007669"/>
    <property type="project" value="TreeGrafter"/>
</dbReference>
<organism evidence="3 4">
    <name type="scientific">Rhynchospora pubera</name>
    <dbReference type="NCBI Taxonomy" id="906938"/>
    <lineage>
        <taxon>Eukaryota</taxon>
        <taxon>Viridiplantae</taxon>
        <taxon>Streptophyta</taxon>
        <taxon>Embryophyta</taxon>
        <taxon>Tracheophyta</taxon>
        <taxon>Spermatophyta</taxon>
        <taxon>Magnoliopsida</taxon>
        <taxon>Liliopsida</taxon>
        <taxon>Poales</taxon>
        <taxon>Cyperaceae</taxon>
        <taxon>Cyperoideae</taxon>
        <taxon>Rhynchosporeae</taxon>
        <taxon>Rhynchospora</taxon>
    </lineage>
</organism>
<name>A0AAV8HD66_9POAL</name>
<feature type="region of interest" description="Disordered" evidence="1">
    <location>
        <begin position="255"/>
        <end position="275"/>
    </location>
</feature>
<proteinExistence type="predicted"/>
<feature type="compositionally biased region" description="Polar residues" evidence="1">
    <location>
        <begin position="568"/>
        <end position="577"/>
    </location>
</feature>
<dbReference type="PROSITE" id="PS50053">
    <property type="entry name" value="UBIQUITIN_2"/>
    <property type="match status" value="1"/>
</dbReference>
<gene>
    <name evidence="3" type="ORF">LUZ62_028361</name>
</gene>
<dbReference type="CDD" id="cd17039">
    <property type="entry name" value="Ubl_ubiquitin_like"/>
    <property type="match status" value="1"/>
</dbReference>
<sequence length="731" mass="77858">MHKVSLTFRITPHGLPQKHRTQPNFPGETSPLVSACPRAERKNRTLFQGFPFLLFLRNPHPPLSLLRDFLGFEVLTSSRWILDLSAVVKVVMGGESIATTSEGASTEADTATIEIKIKTLDSQTYTLRVNKCVPVPQLKEQIADVTGIESRQQRLICRGQVLRDSELLSHYHVEDGHTLHLVVRQPPESASNNPGTVNTSSDSLNNQGNPVTESIVLEAINIQHRSRGFPNIGQIVSSIINSLGSSAGASLGTEAVAGAENSESRPSESAEPHLNPRSFTVEIGSMRVPSQPQSDAPTGSVNPSSIPDSLATISQYLEFMSEEFRRAGFFGLIDGFTPIGPGYGAQSVSNLSNALVSTRSLMTQAQICLSELAAQLSEHTAVTLAPAREQLQALSVRSGILMQNLGSLLLELGRNAIMLQTGPTPQDASVNAGPAMFISGNGPNPLMVQPVPFFPSSSLAGHTGDLYSSRGVHSDLSRPLFRPRNIDIHIRAGRGVSVPSGVNPSGETGTQTQEQPSAGRNSGSTNQGVNGEPGIRMVPVPLRMVAVPVLARIPMRGDSGGVVPPANEPSSGRSQPNLDHVMRGQNGATGSEPLIYASEAPSNTELGDMAAMLQEWLGAGHVVDPFQVRRSGTTRQEPVVNASPTAPPHASEDARIPEPSSGVTEEGVQFSNLLRQVLPVVSQIVDARSSASSAQNSVDGFNGHAQNNSNVSRNLDNPEEGPSAKRQRKND</sequence>
<dbReference type="GO" id="GO:0051787">
    <property type="term" value="F:misfolded protein binding"/>
    <property type="evidence" value="ECO:0007669"/>
    <property type="project" value="TreeGrafter"/>
</dbReference>
<dbReference type="FunFam" id="3.10.20.90:FF:000154">
    <property type="entry name" value="Large proline-rich protein BAG6"/>
    <property type="match status" value="1"/>
</dbReference>
<feature type="region of interest" description="Disordered" evidence="1">
    <location>
        <begin position="492"/>
        <end position="535"/>
    </location>
</feature>
<feature type="region of interest" description="Disordered" evidence="1">
    <location>
        <begin position="691"/>
        <end position="731"/>
    </location>
</feature>
<feature type="compositionally biased region" description="Polar residues" evidence="1">
    <location>
        <begin position="188"/>
        <end position="209"/>
    </location>
</feature>
<dbReference type="GO" id="GO:0071818">
    <property type="term" value="C:BAT3 complex"/>
    <property type="evidence" value="ECO:0007669"/>
    <property type="project" value="TreeGrafter"/>
</dbReference>
<evidence type="ECO:0000313" key="4">
    <source>
        <dbReference type="Proteomes" id="UP001140206"/>
    </source>
</evidence>
<dbReference type="EMBL" id="JAMFTS010000001">
    <property type="protein sequence ID" value="KAJ4815795.1"/>
    <property type="molecule type" value="Genomic_DNA"/>
</dbReference>
<feature type="compositionally biased region" description="Polar residues" evidence="1">
    <location>
        <begin position="691"/>
        <end position="715"/>
    </location>
</feature>
<accession>A0AAV8HD66</accession>
<feature type="domain" description="Ubiquitin-like" evidence="2">
    <location>
        <begin position="113"/>
        <end position="188"/>
    </location>
</feature>
<evidence type="ECO:0000259" key="2">
    <source>
        <dbReference type="PROSITE" id="PS50053"/>
    </source>
</evidence>
<protein>
    <submittedName>
        <fullName evidence="3">Ubiquitin-like superfamily protein</fullName>
    </submittedName>
</protein>
<dbReference type="Pfam" id="PF00240">
    <property type="entry name" value="ubiquitin"/>
    <property type="match status" value="1"/>
</dbReference>
<dbReference type="InterPro" id="IPR000626">
    <property type="entry name" value="Ubiquitin-like_dom"/>
</dbReference>
<dbReference type="PANTHER" id="PTHR15204">
    <property type="entry name" value="LARGE PROLINE-RICH PROTEIN BAG6"/>
    <property type="match status" value="1"/>
</dbReference>
<dbReference type="Gene3D" id="3.10.20.90">
    <property type="entry name" value="Phosphatidylinositol 3-kinase Catalytic Subunit, Chain A, domain 1"/>
    <property type="match status" value="1"/>
</dbReference>
<dbReference type="InterPro" id="IPR029071">
    <property type="entry name" value="Ubiquitin-like_domsf"/>
</dbReference>
<evidence type="ECO:0000313" key="3">
    <source>
        <dbReference type="EMBL" id="KAJ4815795.1"/>
    </source>
</evidence>